<evidence type="ECO:0000313" key="11">
    <source>
        <dbReference type="EMBL" id="OAT51469.1"/>
    </source>
</evidence>
<dbReference type="EMBL" id="LXEW01000031">
    <property type="protein sequence ID" value="OAT51469.1"/>
    <property type="molecule type" value="Genomic_DNA"/>
</dbReference>
<dbReference type="PROSITE" id="PS50850">
    <property type="entry name" value="MFS"/>
    <property type="match status" value="1"/>
</dbReference>
<evidence type="ECO:0000259" key="10">
    <source>
        <dbReference type="PROSITE" id="PS50850"/>
    </source>
</evidence>
<evidence type="ECO:0000256" key="2">
    <source>
        <dbReference type="ARBA" id="ARBA00022448"/>
    </source>
</evidence>
<name>A0A1B7JU85_9GAMM</name>
<gene>
    <name evidence="11" type="ORF">M998_2084</name>
</gene>
<dbReference type="SUPFAM" id="SSF103473">
    <property type="entry name" value="MFS general substrate transporter"/>
    <property type="match status" value="1"/>
</dbReference>
<proteinExistence type="inferred from homology"/>
<protein>
    <submittedName>
        <fullName evidence="11">Xanthosine permease</fullName>
    </submittedName>
</protein>
<feature type="transmembrane region" description="Helical" evidence="9">
    <location>
        <begin position="250"/>
        <end position="275"/>
    </location>
</feature>
<dbReference type="OrthoDB" id="9783013at2"/>
<keyword evidence="6 9" id="KW-1133">Transmembrane helix</keyword>
<evidence type="ECO:0000256" key="9">
    <source>
        <dbReference type="SAM" id="Phobius"/>
    </source>
</evidence>
<feature type="transmembrane region" description="Helical" evidence="9">
    <location>
        <begin position="161"/>
        <end position="179"/>
    </location>
</feature>
<keyword evidence="3" id="KW-1003">Cell membrane</keyword>
<comment type="subcellular location">
    <subcellularLocation>
        <location evidence="1">Cell inner membrane</location>
        <topology evidence="1">Multi-pass membrane protein</topology>
    </subcellularLocation>
</comment>
<dbReference type="AlphaFoldDB" id="A0A1B7JU85"/>
<evidence type="ECO:0000313" key="12">
    <source>
        <dbReference type="Proteomes" id="UP000078224"/>
    </source>
</evidence>
<dbReference type="InterPro" id="IPR020846">
    <property type="entry name" value="MFS_dom"/>
</dbReference>
<keyword evidence="7 9" id="KW-0472">Membrane</keyword>
<dbReference type="RefSeq" id="WP_068908723.1">
    <property type="nucleotide sequence ID" value="NZ_LXEW01000031.1"/>
</dbReference>
<evidence type="ECO:0000256" key="1">
    <source>
        <dbReference type="ARBA" id="ARBA00004429"/>
    </source>
</evidence>
<dbReference type="InterPro" id="IPR004740">
    <property type="entry name" value="Nuc_H_symport"/>
</dbReference>
<dbReference type="PANTHER" id="PTHR23522">
    <property type="entry name" value="BLL5896 PROTEIN"/>
    <property type="match status" value="1"/>
</dbReference>
<feature type="transmembrane region" description="Helical" evidence="9">
    <location>
        <begin position="381"/>
        <end position="402"/>
    </location>
</feature>
<evidence type="ECO:0000256" key="3">
    <source>
        <dbReference type="ARBA" id="ARBA00022475"/>
    </source>
</evidence>
<accession>A0A1B7JU85</accession>
<feature type="transmembrane region" description="Helical" evidence="9">
    <location>
        <begin position="12"/>
        <end position="30"/>
    </location>
</feature>
<dbReference type="Proteomes" id="UP000078224">
    <property type="component" value="Unassembled WGS sequence"/>
</dbReference>
<dbReference type="InterPro" id="IPR036259">
    <property type="entry name" value="MFS_trans_sf"/>
</dbReference>
<feature type="transmembrane region" description="Helical" evidence="9">
    <location>
        <begin position="42"/>
        <end position="62"/>
    </location>
</feature>
<comment type="caution">
    <text evidence="11">The sequence shown here is derived from an EMBL/GenBank/DDBJ whole genome shotgun (WGS) entry which is preliminary data.</text>
</comment>
<keyword evidence="2" id="KW-0813">Transport</keyword>
<dbReference type="FunFam" id="1.20.1250.20:FF:000015">
    <property type="entry name" value="Nucleoside permease NupG"/>
    <property type="match status" value="1"/>
</dbReference>
<organism evidence="11 12">
    <name type="scientific">Providencia heimbachae ATCC 35613</name>
    <dbReference type="NCBI Taxonomy" id="1354272"/>
    <lineage>
        <taxon>Bacteria</taxon>
        <taxon>Pseudomonadati</taxon>
        <taxon>Pseudomonadota</taxon>
        <taxon>Gammaproteobacteria</taxon>
        <taxon>Enterobacterales</taxon>
        <taxon>Morganellaceae</taxon>
        <taxon>Providencia</taxon>
    </lineage>
</organism>
<feature type="transmembrane region" description="Helical" evidence="9">
    <location>
        <begin position="94"/>
        <end position="116"/>
    </location>
</feature>
<feature type="transmembrane region" description="Helical" evidence="9">
    <location>
        <begin position="348"/>
        <end position="369"/>
    </location>
</feature>
<dbReference type="PATRIC" id="fig|1354272.4.peg.2115"/>
<evidence type="ECO:0000256" key="6">
    <source>
        <dbReference type="ARBA" id="ARBA00022989"/>
    </source>
</evidence>
<feature type="transmembrane region" description="Helical" evidence="9">
    <location>
        <begin position="137"/>
        <end position="155"/>
    </location>
</feature>
<dbReference type="Gene3D" id="1.20.1250.20">
    <property type="entry name" value="MFS general substrate transporter like domains"/>
    <property type="match status" value="2"/>
</dbReference>
<sequence length="419" mass="46629">MNIKSRLKVMLFLQYFVWGSWLVTLGSYMMKTLSFSGAEVGMVYSSKGIAAILMPGLIGIIADKYIPANRLYTICHIIGAASLFYAATVMDSTMMFWVMLINAMAFMPTIALSNTISYSSLSQYQLDSVANFPPIRVFGTVGFIVAMWSISLLKFELSSMQLYIASASSLLLAAYSLTLPKIAVNKKAISTTWMSKFGLDALVLFKKPIMAVFFLFAMLLGAVLQITNTFGNPFLHDFGLNPLYQDSLVVQYPSILLSVSQMAEVCFILAIPFFLKRYGIKTVMLLSMFAWTLRFGFFAFGDPSAIGLMFLIMSMIVYGCAFDFFNISGSIFIEREVDTRMRASAQGLFMTMVNGVGAYFGAILSGLVVDYFTVGGIKDWQMIWLVFASYTVILAIIFQFTFHYHHDKGGTALKEAKFG</sequence>
<dbReference type="GO" id="GO:0015213">
    <property type="term" value="F:uridine transmembrane transporter activity"/>
    <property type="evidence" value="ECO:0007669"/>
    <property type="project" value="TreeGrafter"/>
</dbReference>
<comment type="similarity">
    <text evidence="8">Belongs to the major facilitator superfamily. Nucleoside:H(+) symporter (NHS) (TC 2.A.1.10) family.</text>
</comment>
<evidence type="ECO:0000256" key="8">
    <source>
        <dbReference type="ARBA" id="ARBA00061021"/>
    </source>
</evidence>
<dbReference type="CDD" id="cd06177">
    <property type="entry name" value="MFS_NHS"/>
    <property type="match status" value="1"/>
</dbReference>
<dbReference type="NCBIfam" id="TIGR00889">
    <property type="entry name" value="2A0110"/>
    <property type="match status" value="1"/>
</dbReference>
<evidence type="ECO:0000256" key="5">
    <source>
        <dbReference type="ARBA" id="ARBA00022692"/>
    </source>
</evidence>
<dbReference type="GO" id="GO:0015212">
    <property type="term" value="F:cytidine transmembrane transporter activity"/>
    <property type="evidence" value="ECO:0007669"/>
    <property type="project" value="TreeGrafter"/>
</dbReference>
<reference evidence="11 12" key="1">
    <citation type="submission" date="2016-04" db="EMBL/GenBank/DDBJ databases">
        <title>ATOL: Assembling a taxonomically balanced genome-scale reconstruction of the evolutionary history of the Enterobacteriaceae.</title>
        <authorList>
            <person name="Plunkett G.III."/>
            <person name="Neeno-Eckwall E.C."/>
            <person name="Glasner J.D."/>
            <person name="Perna N.T."/>
        </authorList>
    </citation>
    <scope>NUCLEOTIDE SEQUENCE [LARGE SCALE GENOMIC DNA]</scope>
    <source>
        <strain evidence="11 12">ATCC 35613</strain>
    </source>
</reference>
<keyword evidence="5 9" id="KW-0812">Transmembrane</keyword>
<evidence type="ECO:0000256" key="7">
    <source>
        <dbReference type="ARBA" id="ARBA00023136"/>
    </source>
</evidence>
<evidence type="ECO:0000256" key="4">
    <source>
        <dbReference type="ARBA" id="ARBA00022519"/>
    </source>
</evidence>
<feature type="transmembrane region" description="Helical" evidence="9">
    <location>
        <begin position="209"/>
        <end position="230"/>
    </location>
</feature>
<dbReference type="PANTHER" id="PTHR23522:SF9">
    <property type="entry name" value="XANTHOSINE PERMEASE"/>
    <property type="match status" value="1"/>
</dbReference>
<feature type="transmembrane region" description="Helical" evidence="9">
    <location>
        <begin position="306"/>
        <end position="327"/>
    </location>
</feature>
<feature type="transmembrane region" description="Helical" evidence="9">
    <location>
        <begin position="71"/>
        <end position="88"/>
    </location>
</feature>
<dbReference type="GO" id="GO:0005886">
    <property type="term" value="C:plasma membrane"/>
    <property type="evidence" value="ECO:0007669"/>
    <property type="project" value="UniProtKB-SubCell"/>
</dbReference>
<keyword evidence="4" id="KW-0997">Cell inner membrane</keyword>
<dbReference type="FunFam" id="1.20.1250.20:FF:000012">
    <property type="entry name" value="Nucleoside permease NupG"/>
    <property type="match status" value="1"/>
</dbReference>
<feature type="domain" description="Major facilitator superfamily (MFS) profile" evidence="10">
    <location>
        <begin position="209"/>
        <end position="419"/>
    </location>
</feature>
<dbReference type="Pfam" id="PF03825">
    <property type="entry name" value="Nuc_H_symport"/>
    <property type="match status" value="1"/>
</dbReference>
<keyword evidence="12" id="KW-1185">Reference proteome</keyword>
<feature type="transmembrane region" description="Helical" evidence="9">
    <location>
        <begin position="282"/>
        <end position="300"/>
    </location>
</feature>